<evidence type="ECO:0000256" key="1">
    <source>
        <dbReference type="SAM" id="Phobius"/>
    </source>
</evidence>
<keyword evidence="1" id="KW-0812">Transmembrane</keyword>
<organism evidence="3 4">
    <name type="scientific">Actinoalloteichus caeruleus DSM 43889</name>
    <dbReference type="NCBI Taxonomy" id="1120930"/>
    <lineage>
        <taxon>Bacteria</taxon>
        <taxon>Bacillati</taxon>
        <taxon>Actinomycetota</taxon>
        <taxon>Actinomycetes</taxon>
        <taxon>Pseudonocardiales</taxon>
        <taxon>Pseudonocardiaceae</taxon>
        <taxon>Actinoalloteichus</taxon>
        <taxon>Actinoalloteichus cyanogriseus</taxon>
    </lineage>
</organism>
<reference evidence="3 4" key="1">
    <citation type="submission" date="2022-06" db="EMBL/GenBank/DDBJ databases">
        <title>Genomic Encyclopedia of Type Strains, Phase I: the one thousand microbial genomes (KMG-I) project.</title>
        <authorList>
            <person name="Kyrpides N."/>
        </authorList>
    </citation>
    <scope>NUCLEOTIDE SEQUENCE [LARGE SCALE GENOMIC DNA]</scope>
    <source>
        <strain evidence="3 4">DSM 43889</strain>
    </source>
</reference>
<name>A0ABT1JM11_ACTCY</name>
<keyword evidence="4" id="KW-1185">Reference proteome</keyword>
<feature type="signal peptide" evidence="2">
    <location>
        <begin position="1"/>
        <end position="31"/>
    </location>
</feature>
<proteinExistence type="predicted"/>
<comment type="caution">
    <text evidence="3">The sequence shown here is derived from an EMBL/GenBank/DDBJ whole genome shotgun (WGS) entry which is preliminary data.</text>
</comment>
<protein>
    <submittedName>
        <fullName evidence="3">Uncharacterized protein</fullName>
    </submittedName>
</protein>
<keyword evidence="1" id="KW-0472">Membrane</keyword>
<sequence>MSTARVVSRTATALVAALLWMLAGITLSAQATTAEPRDAAPVDADVNLGMAFGGPVGTIAIGIGILGFVLGLVRHRRKSAVAGNQP</sequence>
<feature type="transmembrane region" description="Helical" evidence="1">
    <location>
        <begin position="52"/>
        <end position="73"/>
    </location>
</feature>
<evidence type="ECO:0000256" key="2">
    <source>
        <dbReference type="SAM" id="SignalP"/>
    </source>
</evidence>
<gene>
    <name evidence="3" type="ORF">G443_003835</name>
</gene>
<dbReference type="EMBL" id="AUBJ02000001">
    <property type="protein sequence ID" value="MCP2333565.1"/>
    <property type="molecule type" value="Genomic_DNA"/>
</dbReference>
<evidence type="ECO:0000313" key="3">
    <source>
        <dbReference type="EMBL" id="MCP2333565.1"/>
    </source>
</evidence>
<dbReference type="Proteomes" id="UP000791080">
    <property type="component" value="Unassembled WGS sequence"/>
</dbReference>
<keyword evidence="2" id="KW-0732">Signal</keyword>
<dbReference type="RefSeq" id="WP_030104393.1">
    <property type="nucleotide sequence ID" value="NZ_AUBJ02000001.1"/>
</dbReference>
<feature type="chain" id="PRO_5045562565" evidence="2">
    <location>
        <begin position="32"/>
        <end position="86"/>
    </location>
</feature>
<accession>A0ABT1JM11</accession>
<evidence type="ECO:0000313" key="4">
    <source>
        <dbReference type="Proteomes" id="UP000791080"/>
    </source>
</evidence>
<keyword evidence="1" id="KW-1133">Transmembrane helix</keyword>